<dbReference type="SUPFAM" id="SSF56801">
    <property type="entry name" value="Acetyl-CoA synthetase-like"/>
    <property type="match status" value="1"/>
</dbReference>
<dbReference type="Pfam" id="PF02801">
    <property type="entry name" value="Ketoacyl-synt_C"/>
    <property type="match status" value="2"/>
</dbReference>
<dbReference type="InterPro" id="IPR020806">
    <property type="entry name" value="PKS_PP-bd"/>
</dbReference>
<dbReference type="PANTHER" id="PTHR43775">
    <property type="entry name" value="FATTY ACID SYNTHASE"/>
    <property type="match status" value="1"/>
</dbReference>
<dbReference type="Pfam" id="PF00501">
    <property type="entry name" value="AMP-binding"/>
    <property type="match status" value="1"/>
</dbReference>
<dbReference type="Pfam" id="PF08659">
    <property type="entry name" value="KR"/>
    <property type="match status" value="1"/>
</dbReference>
<feature type="domain" description="Ketosynthase family 3 (KS3)" evidence="8">
    <location>
        <begin position="1608"/>
        <end position="2039"/>
    </location>
</feature>
<dbReference type="InterPro" id="IPR001227">
    <property type="entry name" value="Ac_transferase_dom_sf"/>
</dbReference>
<name>A0A0G4FTC3_9ALVE</name>
<dbReference type="Pfam" id="PF00550">
    <property type="entry name" value="PP-binding"/>
    <property type="match status" value="3"/>
</dbReference>
<sequence length="4498" mass="485232">MEKQAVSDSCAENSPVDGDLANLWGKYGNSPFISQIQRLSQQLPGDPALSLLDVNAQIKKTLSFAEIYRDVARLSASLTQTLKLRKGDRVILCFPPGEGGMEFIVSFYACLSAGIVAVPVYPPEPSKAAADIDRFCDISAAAEARICLTNTAYNRVVTVLRTLSGDKRKGDFTWSSIQFVVSSGLIENSPLKVKEVDSFQPAPTTPKDVAFLQFTSGSTSAPKGVMVTHGSLLHNIHLIVLVFGFHSSLDDPTTHESARDFGLFRLDEFFEKRHSISHKARGHRVRIFSWLPLYHDMGLIAKVCAPFFFGLHLLLMSPLDFIRRPQNWLVGMSTHKAIVCAAPNFAFELAVKRTDDTVLSTLNLSHVCAFVCGAEPVRAATVDRFVQKFGTAGVMRWMVAPAFGLAESTLIVTGRPNDFTSARVLSVDADVLRVEGEVRLRLEGGDGPHESGRGRDGEGEVGKVVQLVSCGRAPGGVEVRIVDAEKTVEVPEGRVGEVWVLSDSNAAGYFGIDLEEKTEETFRGQCRLVDGSMTAGNYLRTGDSGFLLEGELYIVGRLKDMLIVRGRNYFPQDIEEAVEGVDAVRKGCSVCFPLEDAEGGERVGVAAELRDEAVGGGGSGFMGWLSRFGGGSSGSKLEAVRREIAGAVARKVGLSVHHIWLLKARQLPKTSSGKVRRRMTRDLLLSNQLEGVLGDGETEEIPVDVIEVKETGKETTEPSREEQQPNIPQIFPPLAPSPLLQPSAAPSSSSFQSAAAPPPSVSSAASPSNLMSLTRVQGGLPPFPSIPPRPREAASFGSRSPGASLWTHQTTLSPPQRRVGSRGGDISTEAGSGGFHPSVTDDKETREDREGGEVSEAAVRWRETVEAAVDAAARRVALRSVEGESGAAGVSLHDAGGDGRRGVLHEGAQAQMKLDADVPLHECGFDSIAAVEFSEDLGNTLGLELEPTLLFDYPTLNDVIDFLSQQWHSEGEGEGDAVGIKSCGDGRIAGGFVETKLDLSSDDDVIAIAGAACRLPGGVRCLGDFWDFLIGGREGVTDVPSSRWALNEFWDEDPDAPGKMYCRGGGFLEDVDLFDNEAFRISRAEATAMDPQQRLLLEIALEAFESGERMKKDLEKQHIGVFVGCCANDWQSLNRMGIGAARKGIQVVSPLVATSAASSMLANRLSYVFALKGPSWTVDSACSSSLVAVDQARVELERGTSTATLAAGVNLVLDPLVSVAFCKARMLAPDSRCKAFDALADGYVRGEGCCAVVMEKVSATNRRGGRVLGIVKGSATNHGGRAASLTAPNSHAQKEVLQAALESAKVPPWDIAFLEAHGTGTSLGDPIELSAVKQVFGRTRSSDRPLFIGALKTNIGHLEGAAGIAGLLKLLLVLIHRRVPPNLHFTTLNPKIDTKAFSFAIPIEPIPVHPRRSEDRLLGGVSSFGFGGANAHVVLEEAPPSVAARIPSPSDRKEWNHSSFPWTVLDSTTHEAQLMGGNNRGVENEETLDELRAMTPDQLKEHVTAVAVQTASQVLGQSASELPPLDAPLQELGIDSLGAVEFRNELQAKLGVRLPATALFDYPTLHEMREFICRLVNHPETAAVTTWEGTNAGRGALTRGGIMQVGEEGQVGVVGVSCRLPGGSTNPERFWEMMMGKTDCMSEVPLSRWNNEAVYDPDPDANGCLNVREAAFIEGVDLFDNGFFSISAAETKFMDPQQRHMLEVAYEAFCHAGQSRESLLGSDAGVFIGNCNNDWLYVGTSISSRGGSVGSALSGTGVNPALLSNRVSYCLGLKGPSMTVETACSASLVGLDSGIKSLRLGVSSLCLAGGVNLFLAPQAFIACCKARMLSTDSRCKTFDAAANGYARGEGVGAVVLQRLAEARAEKKPVFAIVRGSAVNHDGRSASLTAPNGPSQQDVIRSALLDGGVKPSHVCYVEAHGTGTALGDPIEVGALKAVYGVGREESMPLVVGAVKTNFGHLEGAAGIAGFIKLVLVLGQRRAPPNLHFKQLNPHIDVEGFPVLMPTEVTALGGERRGRKLIGAVSSFGFGGTNAHVVLEEGDRDVLLIKEDRGSTDEVPLVPRRKVAFMFTGQGSQYVGMCKGLYDSEEAFRVVVDRCGRLLEEKNEWDISLRQLLFPSSEAEKAAAEAKMHQTRFAQVALFAVECGLLALWRSKGVEPDVVMGHSLGEYPAAVASGVMSLEDGLILVARRAEAMQAAPPKDGVMAACRMSEEEVLEALESLQKNSSSGTAQLLADVAVAAVNGPKSIVLAGPRGGVEALLSHLGMSTRAKFLSVSHAFHSPLMRPAREGFEPLLSDTVGRLREPSEGVTLVSSVTGKAVSRGELTGAEHWLSQIERPVRFLEAVRTCVEILGCSIVAELGPQPVLVNMARSCVSATPAVASAQSAEVGSSSEKVAPESVKWLSSSRLLPTDTESFARAMSEAVSLLQEPSEAPVISKAADASQQNRSWAVQWARQAFPFAPNSHPFVGRLREDGEGGREFQSALRADVHRLIDDHQVKGKVLMPGAGFVEMMAACVSAGLKAAESSSSSSSPSEWAWARDRGALAPSPVCLMDVEIERPMVLPLSSDASASAQTESRRTVEVSLSSGRDVTVRSRVGLPGSSSGSGGADGAVAEEEEAEWEVHARCSFANPSGSEGVEFEREQEDLVGLRASMVKEEQFDAKEIYAAASRRGLSYGPRFQTMRGLWRGGTGENKEKKEEEAVLALLQLSGDSDSGSADVDRSFRLHPALLDGAFQAAGALLTNSEQSSTGSDAMSRVMVPVSLERALVGCLMATESEVFAHVKLLEHSSDSATFSLRLCTATGRTVAEITRLQVRPIDLRSLSVPRGLLWQVSWKFLFNAANGVMLPSETADHEASTPHPTQNLLFLSTPPPLVEKLLRSHPSSKVVPFGGMPDGMNLFRLLSDEQWAEVLYLGSLSARESSSEASDPASVVWECIQVLQALSSPEWPKDLPRPRVRLVTAGSQFFDDGSTVSEIEGGKGVSPSPPTGSLAAAPVHAGVLGLARTAGLELQASGVQVGSVDVDMSRGVGAGVAELVQMIESEASPMERASLTRFESEIALRKGKVFGARLMPRKPFQDAAGSLTAQTYLITGGLGGLGLVVVNWLLDEGAKRLVLVSRRSAPDAETAERPEMRRLQRAAAEGTVQVEVRSCDVSSAESCERLLEGVCGASLAGESLKQGEGAFGIVHAAGVLADAQVKDQTEEGVRRVYASKATEAWNLHRALQHQGLEDRLESFVMFSSSSSLLGNFGQANYSAANAALDALAAFRVRAGLRAVSIQWGPWEEQGMAPSVLGAYHLGGLVGLSNEVGLRVLGDVTRASLSSVTVPVVGCQQLKWKAFMRRYDEPPPFFEEVRKLVVSSSATGPSAEVQNLLRMMSTEQLREHVRGVALQTMSQVLGMSPSRLPPLDTPLQELGIDSLGGVEMRNELQDRLGVRIPATAVFENPTMEGMIEFICKLLKDQINAGTGEGRPAEEDRGEPTEESPSLRLHRAREAAHGFHPLDDVESLRNELSFDVSVLHPPTPAVRVRNVLLTGVTGLVGRFQLSALLESKACPTVRVHCLVRAPDQRAAMQRVRDALREAKIWKPSYEFRIVAVPGDFGLPLLGLSEEDFDRLCKQMDKVYHTGADVSLMGSYSRLRIPNLVGVKDVIKLCTTHRLKPLHFVSTLAMWPAVFALFSREFAGRTIPEDGSVPDPAEMQKHFPPDVVGYPWTKMTAEWLLQRAKELGLPIAIYRLPSLFLAWESGYTNTSKGDYAAAQAIASIQEGCFPIGVSGAPFTPVDTVAQMIVEASLLDKRLHWMYHLMNTRTFTGKEQERWAQSLGLSLKAKPIEEFEEAILKRQSAMAKFLPMMQYWRRYWFHIDKETEERRAPLPVMNRNIFEDLPHMRWPSGEETLTNSFIYCCQNHLYPSNSLALSLTPESVVDNAARGLAACGIDGPRLPEWIDTADAEALRRSGSDLEDADTLEQTPSFMPALARLCEAATADKSEEASAEASQGSAALSSISPALRLSFQGRFSLLTKARQMVMNLMFLAEAERRYPEIRSVDVAPPIVIIGVARVAGQILCRVLAEDPQNCAPAFCEMAAPYGADGIYLQLLDRPKELQAVAPSGCGWGFGHNRTEALRDPRTRFAREQLEFIHGRASSRDGEADWQRLKLFGPTLADEDSMILDHSFRTLSFALAFGVPEYRNWLKEGECLELQKVYRLHRRFLQHLQWQRSQRVGEKGRAGGPKKSKSVVARLGSKLGLAGGDTHVSASASAAAARGPGKQGPEGKTRRDPSELQQQTGGGGGPQRWVLKSPYHAASLGALFEEYPDATVVCVHRDLTAEATEWATTALTLRRGLFEGGQKAPESTGREELDTLRLLEASLQKYRQSHPERREQFIDVDFEDVMRNPLAVTEKIYKQLNLTLSKRAKTQMGEYLSELRPLKDEIISKRVGDGDSEETLSRVRLSKEIVANAFSDLDSWNRNQEEGREGDANTGEGRARSSSIRGSWSRMLSGLK</sequence>
<dbReference type="InterPro" id="IPR020841">
    <property type="entry name" value="PKS_Beta-ketoAc_synthase_dom"/>
</dbReference>
<feature type="domain" description="PKS/mFAS DH" evidence="9">
    <location>
        <begin position="2464"/>
        <end position="2823"/>
    </location>
</feature>
<dbReference type="SUPFAM" id="SSF52151">
    <property type="entry name" value="FabD/lysophospholipase-like"/>
    <property type="match status" value="1"/>
</dbReference>
<keyword evidence="4" id="KW-0677">Repeat</keyword>
<dbReference type="InterPro" id="IPR009081">
    <property type="entry name" value="PP-bd_ACP"/>
</dbReference>
<dbReference type="InterPro" id="IPR027417">
    <property type="entry name" value="P-loop_NTPase"/>
</dbReference>
<dbReference type="SMART" id="SM00823">
    <property type="entry name" value="PKS_PP"/>
    <property type="match status" value="3"/>
</dbReference>
<dbReference type="InterPro" id="IPR006162">
    <property type="entry name" value="Ppantetheine_attach_site"/>
</dbReference>
<feature type="region of interest" description="Disordered" evidence="6">
    <location>
        <begin position="3464"/>
        <end position="3483"/>
    </location>
</feature>
<dbReference type="InterPro" id="IPR020807">
    <property type="entry name" value="PKS_DH"/>
</dbReference>
<evidence type="ECO:0000256" key="2">
    <source>
        <dbReference type="ARBA" id="ARBA00022553"/>
    </source>
</evidence>
<dbReference type="InterPro" id="IPR042099">
    <property type="entry name" value="ANL_N_sf"/>
</dbReference>
<evidence type="ECO:0000313" key="10">
    <source>
        <dbReference type="EMBL" id="CEM18038.1"/>
    </source>
</evidence>
<keyword evidence="1" id="KW-0596">Phosphopantetheine</keyword>
<evidence type="ECO:0000256" key="4">
    <source>
        <dbReference type="ARBA" id="ARBA00022737"/>
    </source>
</evidence>
<dbReference type="SMART" id="SM00822">
    <property type="entry name" value="PKS_KR"/>
    <property type="match status" value="1"/>
</dbReference>
<dbReference type="CDD" id="cd05931">
    <property type="entry name" value="FAAL"/>
    <property type="match status" value="1"/>
</dbReference>
<dbReference type="SUPFAM" id="SSF51735">
    <property type="entry name" value="NAD(P)-binding Rossmann-fold domains"/>
    <property type="match status" value="3"/>
</dbReference>
<keyword evidence="3" id="KW-0808">Transferase</keyword>
<dbReference type="Gene3D" id="3.40.47.10">
    <property type="match status" value="2"/>
</dbReference>
<dbReference type="PROSITE" id="PS50075">
    <property type="entry name" value="CARRIER"/>
    <property type="match status" value="3"/>
</dbReference>
<dbReference type="InterPro" id="IPR016035">
    <property type="entry name" value="Acyl_Trfase/lysoPLipase"/>
</dbReference>
<dbReference type="CDD" id="cd05235">
    <property type="entry name" value="SDR_e1"/>
    <property type="match status" value="1"/>
</dbReference>
<feature type="domain" description="Carrier" evidence="7">
    <location>
        <begin position="1501"/>
        <end position="1576"/>
    </location>
</feature>
<dbReference type="SUPFAM" id="SSF52540">
    <property type="entry name" value="P-loop containing nucleoside triphosphate hydrolases"/>
    <property type="match status" value="1"/>
</dbReference>
<feature type="active site" description="Proton donor; for dehydratase activity" evidence="5">
    <location>
        <position position="2731"/>
    </location>
</feature>
<feature type="region of interest" description="N-terminal hotdog fold" evidence="5">
    <location>
        <begin position="2464"/>
        <end position="2635"/>
    </location>
</feature>
<dbReference type="InterPro" id="IPR040097">
    <property type="entry name" value="FAAL/FAAC"/>
</dbReference>
<dbReference type="InterPro" id="IPR014030">
    <property type="entry name" value="Ketoacyl_synth_N"/>
</dbReference>
<dbReference type="InterPro" id="IPR049552">
    <property type="entry name" value="PKS_DH_N"/>
</dbReference>
<feature type="compositionally biased region" description="Basic and acidic residues" evidence="6">
    <location>
        <begin position="3469"/>
        <end position="3478"/>
    </location>
</feature>
<evidence type="ECO:0000256" key="3">
    <source>
        <dbReference type="ARBA" id="ARBA00022679"/>
    </source>
</evidence>
<dbReference type="Gene3D" id="3.40.50.12780">
    <property type="entry name" value="N-terminal domain of ligase-like"/>
    <property type="match status" value="1"/>
</dbReference>
<gene>
    <name evidence="10" type="ORF">Cvel_3734</name>
</gene>
<feature type="region of interest" description="Disordered" evidence="6">
    <location>
        <begin position="2566"/>
        <end position="2585"/>
    </location>
</feature>
<feature type="region of interest" description="C-terminal hotdog fold" evidence="5">
    <location>
        <begin position="2654"/>
        <end position="2823"/>
    </location>
</feature>
<feature type="active site" description="Proton acceptor; for dehydratase activity" evidence="5">
    <location>
        <position position="2495"/>
    </location>
</feature>
<evidence type="ECO:0000259" key="8">
    <source>
        <dbReference type="PROSITE" id="PS52004"/>
    </source>
</evidence>
<feature type="region of interest" description="Disordered" evidence="6">
    <location>
        <begin position="4463"/>
        <end position="4498"/>
    </location>
</feature>
<dbReference type="GO" id="GO:0044550">
    <property type="term" value="P:secondary metabolite biosynthetic process"/>
    <property type="evidence" value="ECO:0007669"/>
    <property type="project" value="UniProtKB-ARBA"/>
</dbReference>
<dbReference type="Pfam" id="PF00698">
    <property type="entry name" value="Acyl_transf_1"/>
    <property type="match status" value="1"/>
</dbReference>
<dbReference type="InterPro" id="IPR010080">
    <property type="entry name" value="Thioester_reductase-like_dom"/>
</dbReference>
<feature type="domain" description="Ketosynthase family 3 (KS3)" evidence="8">
    <location>
        <begin position="1003"/>
        <end position="1437"/>
    </location>
</feature>
<dbReference type="SUPFAM" id="SSF53901">
    <property type="entry name" value="Thiolase-like"/>
    <property type="match status" value="2"/>
</dbReference>
<feature type="compositionally biased region" description="Basic and acidic residues" evidence="6">
    <location>
        <begin position="4267"/>
        <end position="4276"/>
    </location>
</feature>
<dbReference type="InterPro" id="IPR016039">
    <property type="entry name" value="Thiolase-like"/>
</dbReference>
<evidence type="ECO:0000259" key="7">
    <source>
        <dbReference type="PROSITE" id="PS50075"/>
    </source>
</evidence>
<dbReference type="SMART" id="SM01294">
    <property type="entry name" value="PKS_PP_betabranch"/>
    <property type="match status" value="1"/>
</dbReference>
<dbReference type="Pfam" id="PF14765">
    <property type="entry name" value="PS-DH"/>
    <property type="match status" value="1"/>
</dbReference>
<dbReference type="PROSITE" id="PS52004">
    <property type="entry name" value="KS3_2"/>
    <property type="match status" value="2"/>
</dbReference>
<dbReference type="InterPro" id="IPR013120">
    <property type="entry name" value="FAR_NAD-bd"/>
</dbReference>
<dbReference type="Pfam" id="PF07993">
    <property type="entry name" value="NAD_binding_4"/>
    <property type="match status" value="1"/>
</dbReference>
<dbReference type="PROSITE" id="PS52019">
    <property type="entry name" value="PKS_MFAS_DH"/>
    <property type="match status" value="1"/>
</dbReference>
<feature type="compositionally biased region" description="Basic and acidic residues" evidence="6">
    <location>
        <begin position="839"/>
        <end position="852"/>
    </location>
</feature>
<dbReference type="GO" id="GO:0004315">
    <property type="term" value="F:3-oxoacyl-[acyl-carrier-protein] synthase activity"/>
    <property type="evidence" value="ECO:0007669"/>
    <property type="project" value="InterPro"/>
</dbReference>
<dbReference type="SUPFAM" id="SSF47336">
    <property type="entry name" value="ACP-like"/>
    <property type="match status" value="3"/>
</dbReference>
<dbReference type="InterPro" id="IPR018201">
    <property type="entry name" value="Ketoacyl_synth_AS"/>
</dbReference>
<evidence type="ECO:0000256" key="6">
    <source>
        <dbReference type="SAM" id="MobiDB-lite"/>
    </source>
</evidence>
<dbReference type="InterPro" id="IPR016036">
    <property type="entry name" value="Malonyl_transacylase_ACP-bd"/>
</dbReference>
<dbReference type="GO" id="GO:0006633">
    <property type="term" value="P:fatty acid biosynthetic process"/>
    <property type="evidence" value="ECO:0007669"/>
    <property type="project" value="InterPro"/>
</dbReference>
<dbReference type="InterPro" id="IPR014031">
    <property type="entry name" value="Ketoacyl_synth_C"/>
</dbReference>
<organism evidence="10">
    <name type="scientific">Chromera velia CCMP2878</name>
    <dbReference type="NCBI Taxonomy" id="1169474"/>
    <lineage>
        <taxon>Eukaryota</taxon>
        <taxon>Sar</taxon>
        <taxon>Alveolata</taxon>
        <taxon>Colpodellida</taxon>
        <taxon>Chromeraceae</taxon>
        <taxon>Chromera</taxon>
    </lineage>
</organism>
<feature type="domain" description="Carrier" evidence="7">
    <location>
        <begin position="3382"/>
        <end position="3457"/>
    </location>
</feature>
<feature type="region of interest" description="Disordered" evidence="6">
    <location>
        <begin position="703"/>
        <end position="856"/>
    </location>
</feature>
<dbReference type="Gene3D" id="1.10.1200.10">
    <property type="entry name" value="ACP-like"/>
    <property type="match status" value="3"/>
</dbReference>
<dbReference type="InterPro" id="IPR036736">
    <property type="entry name" value="ACP-like_sf"/>
</dbReference>
<dbReference type="SMART" id="SM00827">
    <property type="entry name" value="PKS_AT"/>
    <property type="match status" value="1"/>
</dbReference>
<dbReference type="InterPro" id="IPR020845">
    <property type="entry name" value="AMP-binding_CS"/>
</dbReference>
<feature type="region of interest" description="Disordered" evidence="6">
    <location>
        <begin position="4252"/>
        <end position="4292"/>
    </location>
</feature>
<dbReference type="SMART" id="SM00826">
    <property type="entry name" value="PKS_DH"/>
    <property type="match status" value="1"/>
</dbReference>
<evidence type="ECO:0000256" key="1">
    <source>
        <dbReference type="ARBA" id="ARBA00022450"/>
    </source>
</evidence>
<dbReference type="InterPro" id="IPR036291">
    <property type="entry name" value="NAD(P)-bd_dom_sf"/>
</dbReference>
<dbReference type="Pfam" id="PF21089">
    <property type="entry name" value="PKS_DH_N"/>
    <property type="match status" value="1"/>
</dbReference>
<dbReference type="Pfam" id="PF13469">
    <property type="entry name" value="Sulfotransfer_3"/>
    <property type="match status" value="1"/>
</dbReference>
<evidence type="ECO:0000256" key="5">
    <source>
        <dbReference type="PROSITE-ProRule" id="PRU01363"/>
    </source>
</evidence>
<dbReference type="VEuPathDB" id="CryptoDB:Cvel_3734"/>
<dbReference type="SMART" id="SM00825">
    <property type="entry name" value="PKS_KS"/>
    <property type="match status" value="2"/>
</dbReference>
<keyword evidence="2" id="KW-0597">Phosphoprotein</keyword>
<dbReference type="InterPro" id="IPR013968">
    <property type="entry name" value="PKS_KR"/>
</dbReference>
<dbReference type="InterPro" id="IPR050091">
    <property type="entry name" value="PKS_NRPS_Biosynth_Enz"/>
</dbReference>
<dbReference type="GO" id="GO:0004312">
    <property type="term" value="F:fatty acid synthase activity"/>
    <property type="evidence" value="ECO:0007669"/>
    <property type="project" value="TreeGrafter"/>
</dbReference>
<dbReference type="InterPro" id="IPR000873">
    <property type="entry name" value="AMP-dep_synth/lig_dom"/>
</dbReference>
<dbReference type="InterPro" id="IPR049551">
    <property type="entry name" value="PKS_DH_C"/>
</dbReference>
<dbReference type="InterPro" id="IPR045851">
    <property type="entry name" value="AMP-bd_C_sf"/>
</dbReference>
<dbReference type="InterPro" id="IPR057326">
    <property type="entry name" value="KR_dom"/>
</dbReference>
<reference evidence="10" key="1">
    <citation type="submission" date="2014-11" db="EMBL/GenBank/DDBJ databases">
        <authorList>
            <person name="Otto D Thomas"/>
            <person name="Naeem Raeece"/>
        </authorList>
    </citation>
    <scope>NUCLEOTIDE SEQUENCE</scope>
</reference>
<dbReference type="Gene3D" id="3.10.129.110">
    <property type="entry name" value="Polyketide synthase dehydratase"/>
    <property type="match status" value="1"/>
</dbReference>
<feature type="domain" description="Carrier" evidence="7">
    <location>
        <begin position="890"/>
        <end position="967"/>
    </location>
</feature>
<protein>
    <submittedName>
        <fullName evidence="10">Uncharacterized protein</fullName>
    </submittedName>
</protein>
<dbReference type="Gene3D" id="3.30.300.30">
    <property type="match status" value="1"/>
</dbReference>
<dbReference type="PROSITE" id="PS00606">
    <property type="entry name" value="KS3_1"/>
    <property type="match status" value="2"/>
</dbReference>
<dbReference type="CDD" id="cd00833">
    <property type="entry name" value="PKS"/>
    <property type="match status" value="2"/>
</dbReference>
<dbReference type="Gene3D" id="3.40.366.10">
    <property type="entry name" value="Malonyl-Coenzyme A Acyl Carrier Protein, domain 2"/>
    <property type="match status" value="1"/>
</dbReference>
<dbReference type="InterPro" id="IPR042104">
    <property type="entry name" value="PKS_dehydratase_sf"/>
</dbReference>
<evidence type="ECO:0000259" key="9">
    <source>
        <dbReference type="PROSITE" id="PS52019"/>
    </source>
</evidence>
<dbReference type="PROSITE" id="PS00455">
    <property type="entry name" value="AMP_BINDING"/>
    <property type="match status" value="1"/>
</dbReference>
<accession>A0A0G4FTC3</accession>
<proteinExistence type="predicted"/>
<dbReference type="Gene3D" id="3.40.50.720">
    <property type="entry name" value="NAD(P)-binding Rossmann-like Domain"/>
    <property type="match status" value="2"/>
</dbReference>
<feature type="compositionally biased region" description="Basic and acidic residues" evidence="6">
    <location>
        <begin position="706"/>
        <end position="723"/>
    </location>
</feature>
<dbReference type="Pfam" id="PF00109">
    <property type="entry name" value="ketoacyl-synt"/>
    <property type="match status" value="2"/>
</dbReference>
<dbReference type="EMBL" id="CDMZ01000617">
    <property type="protein sequence ID" value="CEM18038.1"/>
    <property type="molecule type" value="Genomic_DNA"/>
</dbReference>
<feature type="compositionally biased region" description="Low complexity" evidence="6">
    <location>
        <begin position="737"/>
        <end position="768"/>
    </location>
</feature>
<dbReference type="SUPFAM" id="SSF55048">
    <property type="entry name" value="Probable ACP-binding domain of malonyl-CoA ACP transacylase"/>
    <property type="match status" value="1"/>
</dbReference>
<feature type="region of interest" description="Disordered" evidence="6">
    <location>
        <begin position="2591"/>
        <end position="2616"/>
    </location>
</feature>
<dbReference type="GO" id="GO:0031177">
    <property type="term" value="F:phosphopantetheine binding"/>
    <property type="evidence" value="ECO:0007669"/>
    <property type="project" value="InterPro"/>
</dbReference>
<dbReference type="InterPro" id="IPR049900">
    <property type="entry name" value="PKS_mFAS_DH"/>
</dbReference>
<dbReference type="InterPro" id="IPR014043">
    <property type="entry name" value="Acyl_transferase_dom"/>
</dbReference>
<dbReference type="Gene3D" id="3.40.50.300">
    <property type="entry name" value="P-loop containing nucleotide triphosphate hydrolases"/>
    <property type="match status" value="2"/>
</dbReference>
<dbReference type="PANTHER" id="PTHR43775:SF37">
    <property type="entry name" value="SI:DKEY-61P9.11"/>
    <property type="match status" value="1"/>
</dbReference>
<dbReference type="PROSITE" id="PS00012">
    <property type="entry name" value="PHOSPHOPANTETHEINE"/>
    <property type="match status" value="1"/>
</dbReference>